<comment type="cofactor">
    <cofactor evidence="7">
        <name>Zn(2+)</name>
        <dbReference type="ChEBI" id="CHEBI:29105"/>
    </cofactor>
    <text evidence="7">Binds 1 zinc ion.</text>
</comment>
<keyword evidence="2 7" id="KW-0540">Nuclease</keyword>
<keyword evidence="9" id="KW-1185">Reference proteome</keyword>
<keyword evidence="7" id="KW-0690">Ribosome biogenesis</keyword>
<keyword evidence="7" id="KW-0963">Cytoplasm</keyword>
<dbReference type="PANTHER" id="PTHR46986:SF1">
    <property type="entry name" value="ENDORIBONUCLEASE YBEY, CHLOROPLASTIC"/>
    <property type="match status" value="1"/>
</dbReference>
<evidence type="ECO:0000256" key="7">
    <source>
        <dbReference type="HAMAP-Rule" id="MF_00009"/>
    </source>
</evidence>
<evidence type="ECO:0000313" key="9">
    <source>
        <dbReference type="Proteomes" id="UP000460549"/>
    </source>
</evidence>
<evidence type="ECO:0000313" key="8">
    <source>
        <dbReference type="EMBL" id="MSU05988.1"/>
    </source>
</evidence>
<dbReference type="GO" id="GO:0004222">
    <property type="term" value="F:metalloendopeptidase activity"/>
    <property type="evidence" value="ECO:0007669"/>
    <property type="project" value="InterPro"/>
</dbReference>
<accession>A0A7X2PCL4</accession>
<dbReference type="PANTHER" id="PTHR46986">
    <property type="entry name" value="ENDORIBONUCLEASE YBEY, CHLOROPLASTIC"/>
    <property type="match status" value="1"/>
</dbReference>
<comment type="caution">
    <text evidence="8">The sequence shown here is derived from an EMBL/GenBank/DDBJ whole genome shotgun (WGS) entry which is preliminary data.</text>
</comment>
<evidence type="ECO:0000256" key="4">
    <source>
        <dbReference type="ARBA" id="ARBA00022759"/>
    </source>
</evidence>
<comment type="subcellular location">
    <subcellularLocation>
        <location evidence="7">Cytoplasm</location>
    </subcellularLocation>
</comment>
<dbReference type="InterPro" id="IPR002036">
    <property type="entry name" value="YbeY"/>
</dbReference>
<comment type="function">
    <text evidence="7">Single strand-specific metallo-endoribonuclease involved in late-stage 70S ribosome quality control and in maturation of the 3' terminus of the 16S rRNA.</text>
</comment>
<proteinExistence type="inferred from homology"/>
<reference evidence="8 9" key="1">
    <citation type="submission" date="2019-08" db="EMBL/GenBank/DDBJ databases">
        <title>In-depth cultivation of the pig gut microbiome towards novel bacterial diversity and tailored functional studies.</title>
        <authorList>
            <person name="Wylensek D."/>
            <person name="Hitch T.C.A."/>
            <person name="Clavel T."/>
        </authorList>
    </citation>
    <scope>NUCLEOTIDE SEQUENCE [LARGE SCALE GENOMIC DNA]</scope>
    <source>
        <strain evidence="8 9">NM-380-WT-3C1</strain>
    </source>
</reference>
<keyword evidence="4 7" id="KW-0255">Endonuclease</keyword>
<organism evidence="8 9">
    <name type="scientific">Bullifex porci</name>
    <dbReference type="NCBI Taxonomy" id="2606638"/>
    <lineage>
        <taxon>Bacteria</taxon>
        <taxon>Pseudomonadati</taxon>
        <taxon>Spirochaetota</taxon>
        <taxon>Spirochaetia</taxon>
        <taxon>Spirochaetales</taxon>
        <taxon>Spirochaetaceae</taxon>
        <taxon>Bullifex</taxon>
    </lineage>
</organism>
<gene>
    <name evidence="7 8" type="primary">ybeY</name>
    <name evidence="8" type="ORF">FYJ80_04235</name>
</gene>
<keyword evidence="7" id="KW-0698">rRNA processing</keyword>
<dbReference type="HAMAP" id="MF_00009">
    <property type="entry name" value="Endoribonucl_YbeY"/>
    <property type="match status" value="1"/>
</dbReference>
<feature type="binding site" evidence="7">
    <location>
        <position position="124"/>
    </location>
    <ligand>
        <name>Zn(2+)</name>
        <dbReference type="ChEBI" id="CHEBI:29105"/>
        <note>catalytic</note>
    </ligand>
</feature>
<dbReference type="GO" id="GO:0004521">
    <property type="term" value="F:RNA endonuclease activity"/>
    <property type="evidence" value="ECO:0007669"/>
    <property type="project" value="UniProtKB-UniRule"/>
</dbReference>
<feature type="binding site" evidence="7">
    <location>
        <position position="114"/>
    </location>
    <ligand>
        <name>Zn(2+)</name>
        <dbReference type="ChEBI" id="CHEBI:29105"/>
        <note>catalytic</note>
    </ligand>
</feature>
<dbReference type="Proteomes" id="UP000460549">
    <property type="component" value="Unassembled WGS sequence"/>
</dbReference>
<dbReference type="Pfam" id="PF02130">
    <property type="entry name" value="YbeY"/>
    <property type="match status" value="1"/>
</dbReference>
<evidence type="ECO:0000256" key="3">
    <source>
        <dbReference type="ARBA" id="ARBA00022723"/>
    </source>
</evidence>
<dbReference type="SUPFAM" id="SSF55486">
    <property type="entry name" value="Metalloproteases ('zincins'), catalytic domain"/>
    <property type="match status" value="1"/>
</dbReference>
<keyword evidence="5 7" id="KW-0378">Hydrolase</keyword>
<dbReference type="EMBL" id="VUNN01000005">
    <property type="protein sequence ID" value="MSU05988.1"/>
    <property type="molecule type" value="Genomic_DNA"/>
</dbReference>
<comment type="similarity">
    <text evidence="1 7">Belongs to the endoribonuclease YbeY family.</text>
</comment>
<evidence type="ECO:0000256" key="5">
    <source>
        <dbReference type="ARBA" id="ARBA00022801"/>
    </source>
</evidence>
<keyword evidence="3 7" id="KW-0479">Metal-binding</keyword>
<dbReference type="EC" id="3.1.-.-" evidence="7"/>
<dbReference type="RefSeq" id="WP_154424950.1">
    <property type="nucleotide sequence ID" value="NZ_JAQYGB010000018.1"/>
</dbReference>
<protein>
    <recommendedName>
        <fullName evidence="7">Endoribonuclease YbeY</fullName>
        <ecNumber evidence="7">3.1.-.-</ecNumber>
    </recommendedName>
</protein>
<dbReference type="Gene3D" id="3.40.390.30">
    <property type="entry name" value="Metalloproteases ('zincins'), catalytic domain"/>
    <property type="match status" value="1"/>
</dbReference>
<dbReference type="GO" id="GO:0005737">
    <property type="term" value="C:cytoplasm"/>
    <property type="evidence" value="ECO:0007669"/>
    <property type="project" value="UniProtKB-SubCell"/>
</dbReference>
<keyword evidence="6 7" id="KW-0862">Zinc</keyword>
<dbReference type="NCBIfam" id="TIGR00043">
    <property type="entry name" value="rRNA maturation RNase YbeY"/>
    <property type="match status" value="1"/>
</dbReference>
<feature type="binding site" evidence="7">
    <location>
        <position position="118"/>
    </location>
    <ligand>
        <name>Zn(2+)</name>
        <dbReference type="ChEBI" id="CHEBI:29105"/>
        <note>catalytic</note>
    </ligand>
</feature>
<evidence type="ECO:0000256" key="1">
    <source>
        <dbReference type="ARBA" id="ARBA00010875"/>
    </source>
</evidence>
<evidence type="ECO:0000256" key="2">
    <source>
        <dbReference type="ARBA" id="ARBA00022722"/>
    </source>
</evidence>
<dbReference type="GO" id="GO:0006364">
    <property type="term" value="P:rRNA processing"/>
    <property type="evidence" value="ECO:0007669"/>
    <property type="project" value="UniProtKB-UniRule"/>
</dbReference>
<name>A0A7X2PCL4_9SPIO</name>
<dbReference type="InterPro" id="IPR023091">
    <property type="entry name" value="MetalPrtase_cat_dom_sf_prd"/>
</dbReference>
<evidence type="ECO:0000256" key="6">
    <source>
        <dbReference type="ARBA" id="ARBA00022833"/>
    </source>
</evidence>
<dbReference type="GO" id="GO:0008270">
    <property type="term" value="F:zinc ion binding"/>
    <property type="evidence" value="ECO:0007669"/>
    <property type="project" value="UniProtKB-UniRule"/>
</dbReference>
<sequence length="148" mass="17332">MFDIYYESEDFKLDAPEDVVTSILEYGEKKLNMNGNFSLSFVDSQEIQSLNRDYRAKDEVTDILTFSQEDGEEFPSFTDEKEYGDVFINLDRMKENAHEFSSSEREELLRLCLHGLLHLTGHDHATNDFEKEEMLILQEQLLASYLKL</sequence>
<dbReference type="AlphaFoldDB" id="A0A7X2PCL4"/>